<dbReference type="eggNOG" id="ENOG502S1AK">
    <property type="taxonomic scope" value="Eukaryota"/>
</dbReference>
<sequence>MVPGFQTHLNLPSAVCKKLKEKKSKRAILKSSIGKWKIDVCRNNEGLICFENGWPQFVNDHCLSIGDFVVFEHTGDFNFNVSVFDHTACEKELSIESKKERRENNKGELDHNSQTPHFVLTMKPSFARRQPRVNIPRVFVRSNSLGDKSSATLRDPHKRAWPVKLVLEANGRSRVLMCRGWHDFYVSNELKDGDICRFELNLGSLQTKNAVMDVQISRALV</sequence>
<dbReference type="Gene3D" id="2.40.330.10">
    <property type="entry name" value="DNA-binding pseudobarrel domain"/>
    <property type="match status" value="2"/>
</dbReference>
<evidence type="ECO:0000256" key="5">
    <source>
        <dbReference type="ARBA" id="ARBA00023242"/>
    </source>
</evidence>
<dbReference type="GO" id="GO:0003677">
    <property type="term" value="F:DNA binding"/>
    <property type="evidence" value="ECO:0007669"/>
    <property type="project" value="UniProtKB-KW"/>
</dbReference>
<dbReference type="PANTHER" id="PTHR31674">
    <property type="entry name" value="B3 DOMAIN-CONTAINING PROTEIN REM-LIKE 3-RELATED"/>
    <property type="match status" value="1"/>
</dbReference>
<dbReference type="AlphaFoldDB" id="A0A022Q6M2"/>
<dbReference type="InterPro" id="IPR039218">
    <property type="entry name" value="REM_fam"/>
</dbReference>
<dbReference type="PANTHER" id="PTHR31674:SF21">
    <property type="entry name" value="B3 DOMAIN-CONTAINING PROTEIN REM15 ISOFORM X1"/>
    <property type="match status" value="1"/>
</dbReference>
<accession>A0A022Q6M2</accession>
<dbReference type="InterPro" id="IPR015300">
    <property type="entry name" value="DNA-bd_pseudobarrel_sf"/>
</dbReference>
<evidence type="ECO:0000256" key="3">
    <source>
        <dbReference type="ARBA" id="ARBA00023125"/>
    </source>
</evidence>
<keyword evidence="4" id="KW-0804">Transcription</keyword>
<evidence type="ECO:0000256" key="4">
    <source>
        <dbReference type="ARBA" id="ARBA00023163"/>
    </source>
</evidence>
<comment type="subcellular location">
    <subcellularLocation>
        <location evidence="1">Nucleus</location>
    </subcellularLocation>
</comment>
<keyword evidence="2" id="KW-0805">Transcription regulation</keyword>
<feature type="domain" description="TF-B3" evidence="7">
    <location>
        <begin position="118"/>
        <end position="220"/>
    </location>
</feature>
<organism evidence="8 9">
    <name type="scientific">Erythranthe guttata</name>
    <name type="common">Yellow monkey flower</name>
    <name type="synonym">Mimulus guttatus</name>
    <dbReference type="NCBI Taxonomy" id="4155"/>
    <lineage>
        <taxon>Eukaryota</taxon>
        <taxon>Viridiplantae</taxon>
        <taxon>Streptophyta</taxon>
        <taxon>Embryophyta</taxon>
        <taxon>Tracheophyta</taxon>
        <taxon>Spermatophyta</taxon>
        <taxon>Magnoliopsida</taxon>
        <taxon>eudicotyledons</taxon>
        <taxon>Gunneridae</taxon>
        <taxon>Pentapetalae</taxon>
        <taxon>asterids</taxon>
        <taxon>lamiids</taxon>
        <taxon>Lamiales</taxon>
        <taxon>Phrymaceae</taxon>
        <taxon>Erythranthe</taxon>
    </lineage>
</organism>
<dbReference type="GO" id="GO:0005634">
    <property type="term" value="C:nucleus"/>
    <property type="evidence" value="ECO:0007669"/>
    <property type="project" value="UniProtKB-SubCell"/>
</dbReference>
<reference evidence="8 9" key="1">
    <citation type="journal article" date="2013" name="Proc. Natl. Acad. Sci. U.S.A.">
        <title>Fine-scale variation in meiotic recombination in Mimulus inferred from population shotgun sequencing.</title>
        <authorList>
            <person name="Hellsten U."/>
            <person name="Wright K.M."/>
            <person name="Jenkins J."/>
            <person name="Shu S."/>
            <person name="Yuan Y."/>
            <person name="Wessler S.R."/>
            <person name="Schmutz J."/>
            <person name="Willis J.H."/>
            <person name="Rokhsar D.S."/>
        </authorList>
    </citation>
    <scope>NUCLEOTIDE SEQUENCE [LARGE SCALE GENOMIC DNA]</scope>
    <source>
        <strain evidence="9">cv. DUN x IM62</strain>
    </source>
</reference>
<keyword evidence="5" id="KW-0539">Nucleus</keyword>
<keyword evidence="3" id="KW-0238">DNA-binding</keyword>
<evidence type="ECO:0000313" key="8">
    <source>
        <dbReference type="EMBL" id="EYU23606.1"/>
    </source>
</evidence>
<gene>
    <name evidence="8" type="ORF">MIMGU_mgv11b015827mg</name>
</gene>
<dbReference type="EMBL" id="KI632161">
    <property type="protein sequence ID" value="EYU23606.1"/>
    <property type="molecule type" value="Genomic_DNA"/>
</dbReference>
<dbReference type="SUPFAM" id="SSF101936">
    <property type="entry name" value="DNA-binding pseudobarrel domain"/>
    <property type="match status" value="2"/>
</dbReference>
<evidence type="ECO:0000259" key="7">
    <source>
        <dbReference type="PROSITE" id="PS50863"/>
    </source>
</evidence>
<dbReference type="Proteomes" id="UP000030748">
    <property type="component" value="Unassembled WGS sequence"/>
</dbReference>
<feature type="region of interest" description="Disordered" evidence="6">
    <location>
        <begin position="95"/>
        <end position="114"/>
    </location>
</feature>
<evidence type="ECO:0000313" key="9">
    <source>
        <dbReference type="Proteomes" id="UP000030748"/>
    </source>
</evidence>
<evidence type="ECO:0000256" key="1">
    <source>
        <dbReference type="ARBA" id="ARBA00004123"/>
    </source>
</evidence>
<feature type="domain" description="TF-B3" evidence="7">
    <location>
        <begin position="1"/>
        <end position="87"/>
    </location>
</feature>
<protein>
    <recommendedName>
        <fullName evidence="7">TF-B3 domain-containing protein</fullName>
    </recommendedName>
</protein>
<dbReference type="SMART" id="SM01019">
    <property type="entry name" value="B3"/>
    <property type="match status" value="2"/>
</dbReference>
<evidence type="ECO:0000256" key="6">
    <source>
        <dbReference type="SAM" id="MobiDB-lite"/>
    </source>
</evidence>
<dbReference type="PROSITE" id="PS50863">
    <property type="entry name" value="B3"/>
    <property type="match status" value="2"/>
</dbReference>
<keyword evidence="9" id="KW-1185">Reference proteome</keyword>
<proteinExistence type="predicted"/>
<dbReference type="Pfam" id="PF02362">
    <property type="entry name" value="B3"/>
    <property type="match status" value="2"/>
</dbReference>
<dbReference type="InterPro" id="IPR003340">
    <property type="entry name" value="B3_DNA-bd"/>
</dbReference>
<dbReference type="CDD" id="cd10017">
    <property type="entry name" value="B3_DNA"/>
    <property type="match status" value="2"/>
</dbReference>
<name>A0A022Q6M2_ERYGU</name>
<evidence type="ECO:0000256" key="2">
    <source>
        <dbReference type="ARBA" id="ARBA00023015"/>
    </source>
</evidence>
<feature type="compositionally biased region" description="Basic and acidic residues" evidence="6">
    <location>
        <begin position="95"/>
        <end position="111"/>
    </location>
</feature>
<dbReference type="STRING" id="4155.A0A022Q6M2"/>